<dbReference type="GO" id="GO:0000398">
    <property type="term" value="P:mRNA splicing, via spliceosome"/>
    <property type="evidence" value="ECO:0007669"/>
    <property type="project" value="InterPro"/>
</dbReference>
<dbReference type="GO" id="GO:0071004">
    <property type="term" value="C:U2-type prespliceosome"/>
    <property type="evidence" value="ECO:0007669"/>
    <property type="project" value="TreeGrafter"/>
</dbReference>
<name>A0A8S1J6T0_9CHLO</name>
<keyword evidence="6" id="KW-0508">mRNA splicing</keyword>
<dbReference type="SUPFAM" id="SSF50182">
    <property type="entry name" value="Sm-like ribonucleoproteins"/>
    <property type="match status" value="1"/>
</dbReference>
<dbReference type="InterPro" id="IPR017132">
    <property type="entry name" value="Lsm7"/>
</dbReference>
<dbReference type="GO" id="GO:0000956">
    <property type="term" value="P:nuclear-transcribed mRNA catabolic process"/>
    <property type="evidence" value="ECO:0007669"/>
    <property type="project" value="InterPro"/>
</dbReference>
<dbReference type="InterPro" id="IPR001163">
    <property type="entry name" value="Sm_dom_euk/arc"/>
</dbReference>
<dbReference type="GO" id="GO:0003723">
    <property type="term" value="F:RNA binding"/>
    <property type="evidence" value="ECO:0007669"/>
    <property type="project" value="UniProtKB-KW"/>
</dbReference>
<evidence type="ECO:0000256" key="5">
    <source>
        <dbReference type="ARBA" id="ARBA00022884"/>
    </source>
</evidence>
<evidence type="ECO:0000259" key="9">
    <source>
        <dbReference type="SMART" id="SM00651"/>
    </source>
</evidence>
<protein>
    <recommendedName>
        <fullName evidence="9">Sm domain-containing protein</fullName>
    </recommendedName>
</protein>
<comment type="subcellular location">
    <subcellularLocation>
        <location evidence="1">Nucleus</location>
    </subcellularLocation>
</comment>
<dbReference type="SMART" id="SM00651">
    <property type="entry name" value="Sm"/>
    <property type="match status" value="1"/>
</dbReference>
<keyword evidence="3" id="KW-0507">mRNA processing</keyword>
<dbReference type="GO" id="GO:1990726">
    <property type="term" value="C:Lsm1-7-Pat1 complex"/>
    <property type="evidence" value="ECO:0007669"/>
    <property type="project" value="TreeGrafter"/>
</dbReference>
<keyword evidence="8" id="KW-0687">Ribonucleoprotein</keyword>
<evidence type="ECO:0000256" key="4">
    <source>
        <dbReference type="ARBA" id="ARBA00022728"/>
    </source>
</evidence>
<sequence length="105" mass="11714">MILLSAFVPRVFNFQLTDPNWCPANTCTTFTAVTGVLKGYDQLMNLVLDETNEFVRDPDDNYRITDETRTLGLVVCRGPAVMLVAPTTGTDEIVGNPFLQQEEEV</sequence>
<feature type="domain" description="Sm" evidence="9">
    <location>
        <begin position="10"/>
        <end position="86"/>
    </location>
</feature>
<evidence type="ECO:0000313" key="10">
    <source>
        <dbReference type="EMBL" id="CAD7702964.1"/>
    </source>
</evidence>
<evidence type="ECO:0000256" key="2">
    <source>
        <dbReference type="ARBA" id="ARBA00006850"/>
    </source>
</evidence>
<reference evidence="10" key="1">
    <citation type="submission" date="2020-12" db="EMBL/GenBank/DDBJ databases">
        <authorList>
            <person name="Iha C."/>
        </authorList>
    </citation>
    <scope>NUCLEOTIDE SEQUENCE</scope>
</reference>
<dbReference type="EMBL" id="CAJHUC010002014">
    <property type="protein sequence ID" value="CAD7702964.1"/>
    <property type="molecule type" value="Genomic_DNA"/>
</dbReference>
<keyword evidence="11" id="KW-1185">Reference proteome</keyword>
<organism evidence="10 11">
    <name type="scientific">Ostreobium quekettii</name>
    <dbReference type="NCBI Taxonomy" id="121088"/>
    <lineage>
        <taxon>Eukaryota</taxon>
        <taxon>Viridiplantae</taxon>
        <taxon>Chlorophyta</taxon>
        <taxon>core chlorophytes</taxon>
        <taxon>Ulvophyceae</taxon>
        <taxon>TCBD clade</taxon>
        <taxon>Bryopsidales</taxon>
        <taxon>Ostreobineae</taxon>
        <taxon>Ostreobiaceae</taxon>
        <taxon>Ostreobium</taxon>
    </lineage>
</organism>
<evidence type="ECO:0000256" key="6">
    <source>
        <dbReference type="ARBA" id="ARBA00023187"/>
    </source>
</evidence>
<evidence type="ECO:0000256" key="1">
    <source>
        <dbReference type="ARBA" id="ARBA00004123"/>
    </source>
</evidence>
<keyword evidence="4" id="KW-0747">Spliceosome</keyword>
<dbReference type="PANTHER" id="PTHR10553">
    <property type="entry name" value="SMALL NUCLEAR RIBONUCLEOPROTEIN"/>
    <property type="match status" value="1"/>
</dbReference>
<dbReference type="GO" id="GO:0005688">
    <property type="term" value="C:U6 snRNP"/>
    <property type="evidence" value="ECO:0007669"/>
    <property type="project" value="TreeGrafter"/>
</dbReference>
<evidence type="ECO:0000313" key="11">
    <source>
        <dbReference type="Proteomes" id="UP000708148"/>
    </source>
</evidence>
<dbReference type="Gene3D" id="2.30.30.100">
    <property type="match status" value="1"/>
</dbReference>
<evidence type="ECO:0000256" key="8">
    <source>
        <dbReference type="ARBA" id="ARBA00023274"/>
    </source>
</evidence>
<keyword evidence="7" id="KW-0539">Nucleus</keyword>
<comment type="similarity">
    <text evidence="2">Belongs to the snRNP Sm proteins family.</text>
</comment>
<proteinExistence type="inferred from homology"/>
<dbReference type="AlphaFoldDB" id="A0A8S1J6T0"/>
<dbReference type="GO" id="GO:0097526">
    <property type="term" value="C:spliceosomal tri-snRNP complex"/>
    <property type="evidence" value="ECO:0007669"/>
    <property type="project" value="TreeGrafter"/>
</dbReference>
<keyword evidence="5" id="KW-0694">RNA-binding</keyword>
<dbReference type="OrthoDB" id="2146at2759"/>
<evidence type="ECO:0000256" key="7">
    <source>
        <dbReference type="ARBA" id="ARBA00023242"/>
    </source>
</evidence>
<dbReference type="PANTHER" id="PTHR10553:SF5">
    <property type="entry name" value="U6 SNRNA-ASSOCIATED SM-LIKE PROTEIN LSM7"/>
    <property type="match status" value="1"/>
</dbReference>
<dbReference type="Pfam" id="PF01423">
    <property type="entry name" value="LSM"/>
    <property type="match status" value="1"/>
</dbReference>
<comment type="caution">
    <text evidence="10">The sequence shown here is derived from an EMBL/GenBank/DDBJ whole genome shotgun (WGS) entry which is preliminary data.</text>
</comment>
<dbReference type="InterPro" id="IPR044641">
    <property type="entry name" value="Lsm7/SmG-like"/>
</dbReference>
<gene>
    <name evidence="10" type="ORF">OSTQU699_LOCUS8321</name>
</gene>
<dbReference type="GO" id="GO:0071013">
    <property type="term" value="C:catalytic step 2 spliceosome"/>
    <property type="evidence" value="ECO:0007669"/>
    <property type="project" value="TreeGrafter"/>
</dbReference>
<dbReference type="InterPro" id="IPR010920">
    <property type="entry name" value="LSM_dom_sf"/>
</dbReference>
<dbReference type="Proteomes" id="UP000708148">
    <property type="component" value="Unassembled WGS sequence"/>
</dbReference>
<evidence type="ECO:0000256" key="3">
    <source>
        <dbReference type="ARBA" id="ARBA00022664"/>
    </source>
</evidence>
<accession>A0A8S1J6T0</accession>
<dbReference type="CDD" id="cd01729">
    <property type="entry name" value="LSm7"/>
    <property type="match status" value="1"/>
</dbReference>
<dbReference type="GO" id="GO:0005689">
    <property type="term" value="C:U12-type spliceosomal complex"/>
    <property type="evidence" value="ECO:0007669"/>
    <property type="project" value="TreeGrafter"/>
</dbReference>